<dbReference type="InterPro" id="IPR021785">
    <property type="entry name" value="DUF3350"/>
</dbReference>
<dbReference type="InterPro" id="IPR011993">
    <property type="entry name" value="PH-like_dom_sf"/>
</dbReference>
<accession>A0A1I8PT40</accession>
<evidence type="ECO:0000256" key="4">
    <source>
        <dbReference type="SAM" id="MobiDB-lite"/>
    </source>
</evidence>
<feature type="compositionally biased region" description="Basic and acidic residues" evidence="4">
    <location>
        <begin position="452"/>
        <end position="465"/>
    </location>
</feature>
<reference evidence="7" key="1">
    <citation type="submission" date="2015-05" db="EMBL/GenBank/DDBJ databases">
        <authorList>
            <person name="Wilson R.K."/>
            <person name="Warren W.C."/>
            <person name="Olafson P."/>
        </authorList>
    </citation>
    <scope>NUCLEOTIDE SEQUENCE [LARGE SCALE GENOMIC DNA]</scope>
    <source>
        <strain evidence="7">USDA</strain>
    </source>
</reference>
<feature type="region of interest" description="Disordered" evidence="4">
    <location>
        <begin position="1452"/>
        <end position="1489"/>
    </location>
</feature>
<feature type="compositionally biased region" description="Polar residues" evidence="4">
    <location>
        <begin position="1455"/>
        <end position="1481"/>
    </location>
</feature>
<feature type="domain" description="Rab-GAP TBC" evidence="5">
    <location>
        <begin position="1004"/>
        <end position="1200"/>
    </location>
</feature>
<feature type="region of interest" description="Disordered" evidence="4">
    <location>
        <begin position="141"/>
        <end position="165"/>
    </location>
</feature>
<dbReference type="EnsemblMetazoa" id="SCAU010853-RH">
    <property type="protein sequence ID" value="SCAU010853-PH"/>
    <property type="gene ID" value="SCAU010853"/>
</dbReference>
<dbReference type="OrthoDB" id="295078at2759"/>
<feature type="compositionally biased region" description="Low complexity" evidence="4">
    <location>
        <begin position="92"/>
        <end position="102"/>
    </location>
</feature>
<feature type="compositionally biased region" description="Low complexity" evidence="4">
    <location>
        <begin position="1524"/>
        <end position="1547"/>
    </location>
</feature>
<feature type="compositionally biased region" description="Polar residues" evidence="4">
    <location>
        <begin position="156"/>
        <end position="165"/>
    </location>
</feature>
<dbReference type="CDD" id="cd01269">
    <property type="entry name" value="PTB_TBC1D1_like"/>
    <property type="match status" value="1"/>
</dbReference>
<evidence type="ECO:0000313" key="7">
    <source>
        <dbReference type="Proteomes" id="UP000095300"/>
    </source>
</evidence>
<dbReference type="Gene3D" id="1.10.10.2750">
    <property type="match status" value="1"/>
</dbReference>
<feature type="region of interest" description="Disordered" evidence="4">
    <location>
        <begin position="261"/>
        <end position="301"/>
    </location>
</feature>
<evidence type="ECO:0000259" key="5">
    <source>
        <dbReference type="PROSITE" id="PS50086"/>
    </source>
</evidence>
<dbReference type="InterPro" id="IPR035969">
    <property type="entry name" value="Rab-GAP_TBC_sf"/>
</dbReference>
<feature type="coiled-coil region" evidence="3">
    <location>
        <begin position="1267"/>
        <end position="1332"/>
    </location>
</feature>
<dbReference type="Proteomes" id="UP000095300">
    <property type="component" value="Unassembled WGS sequence"/>
</dbReference>
<dbReference type="FunFam" id="1.10.472.80:FF:000043">
    <property type="entry name" value="Pollux, isoform A"/>
    <property type="match status" value="1"/>
</dbReference>
<dbReference type="InterPro" id="IPR050302">
    <property type="entry name" value="Rab_GAP_TBC_domain"/>
</dbReference>
<feature type="compositionally biased region" description="Low complexity" evidence="4">
    <location>
        <begin position="141"/>
        <end position="154"/>
    </location>
</feature>
<dbReference type="EnsemblMetazoa" id="SCAU010853-RA">
    <property type="protein sequence ID" value="SCAU010853-PA"/>
    <property type="gene ID" value="SCAU010853"/>
</dbReference>
<dbReference type="FunFam" id="2.30.29.30:FF:000394">
    <property type="entry name" value="Uncharacterized protein, isoform B"/>
    <property type="match status" value="1"/>
</dbReference>
<dbReference type="VEuPathDB" id="VectorBase:SCAU010853"/>
<feature type="region of interest" description="Disordered" evidence="4">
    <location>
        <begin position="801"/>
        <end position="854"/>
    </location>
</feature>
<dbReference type="SMART" id="SM00462">
    <property type="entry name" value="PTB"/>
    <property type="match status" value="1"/>
</dbReference>
<feature type="compositionally biased region" description="Polar residues" evidence="4">
    <location>
        <begin position="288"/>
        <end position="301"/>
    </location>
</feature>
<dbReference type="InterPro" id="IPR006020">
    <property type="entry name" value="PTB/PI_dom"/>
</dbReference>
<evidence type="ECO:0000256" key="2">
    <source>
        <dbReference type="ARBA" id="ARBA00022553"/>
    </source>
</evidence>
<dbReference type="PROSITE" id="PS50086">
    <property type="entry name" value="TBC_RABGAP"/>
    <property type="match status" value="1"/>
</dbReference>
<dbReference type="GO" id="GO:0005096">
    <property type="term" value="F:GTPase activator activity"/>
    <property type="evidence" value="ECO:0007669"/>
    <property type="project" value="UniProtKB-KW"/>
</dbReference>
<organism evidence="6 7">
    <name type="scientific">Stomoxys calcitrans</name>
    <name type="common">Stable fly</name>
    <name type="synonym">Conops calcitrans</name>
    <dbReference type="NCBI Taxonomy" id="35570"/>
    <lineage>
        <taxon>Eukaryota</taxon>
        <taxon>Metazoa</taxon>
        <taxon>Ecdysozoa</taxon>
        <taxon>Arthropoda</taxon>
        <taxon>Hexapoda</taxon>
        <taxon>Insecta</taxon>
        <taxon>Pterygota</taxon>
        <taxon>Neoptera</taxon>
        <taxon>Endopterygota</taxon>
        <taxon>Diptera</taxon>
        <taxon>Brachycera</taxon>
        <taxon>Muscomorpha</taxon>
        <taxon>Muscoidea</taxon>
        <taxon>Muscidae</taxon>
        <taxon>Stomoxys</taxon>
    </lineage>
</organism>
<feature type="region of interest" description="Disordered" evidence="4">
    <location>
        <begin position="91"/>
        <end position="110"/>
    </location>
</feature>
<feature type="compositionally biased region" description="Polar residues" evidence="4">
    <location>
        <begin position="1665"/>
        <end position="1687"/>
    </location>
</feature>
<protein>
    <recommendedName>
        <fullName evidence="5">Rab-GAP TBC domain-containing protein</fullName>
    </recommendedName>
</protein>
<keyword evidence="7" id="KW-1185">Reference proteome</keyword>
<dbReference type="Pfam" id="PF00566">
    <property type="entry name" value="RabGAP-TBC"/>
    <property type="match status" value="1"/>
</dbReference>
<feature type="compositionally biased region" description="Low complexity" evidence="4">
    <location>
        <begin position="277"/>
        <end position="287"/>
    </location>
</feature>
<feature type="compositionally biased region" description="Gly residues" evidence="4">
    <location>
        <begin position="434"/>
        <end position="444"/>
    </location>
</feature>
<dbReference type="InterPro" id="IPR000195">
    <property type="entry name" value="Rab-GAP-TBC_dom"/>
</dbReference>
<dbReference type="Gene3D" id="1.10.472.80">
    <property type="entry name" value="Ypt/Rab-GAP domain of gyp1p, domain 3"/>
    <property type="match status" value="1"/>
</dbReference>
<dbReference type="FunFam" id="1.10.10.2750:FF:000002">
    <property type="entry name" value="TBC1 domain family member 4"/>
    <property type="match status" value="1"/>
</dbReference>
<reference evidence="6" key="2">
    <citation type="submission" date="2020-05" db="UniProtKB">
        <authorList>
            <consortium name="EnsemblMetazoa"/>
        </authorList>
    </citation>
    <scope>IDENTIFICATION</scope>
    <source>
        <strain evidence="6">USDA</strain>
    </source>
</reference>
<dbReference type="SMART" id="SM00164">
    <property type="entry name" value="TBC"/>
    <property type="match status" value="1"/>
</dbReference>
<dbReference type="Gene3D" id="1.10.8.270">
    <property type="entry name" value="putative rabgap domain of human tbc1 domain family member 14 like domains"/>
    <property type="match status" value="1"/>
</dbReference>
<feature type="region of interest" description="Disordered" evidence="4">
    <location>
        <begin position="1646"/>
        <end position="1687"/>
    </location>
</feature>
<keyword evidence="2" id="KW-0597">Phosphoprotein</keyword>
<evidence type="ECO:0000256" key="1">
    <source>
        <dbReference type="ARBA" id="ARBA00022468"/>
    </source>
</evidence>
<feature type="compositionally biased region" description="Basic and acidic residues" evidence="4">
    <location>
        <begin position="481"/>
        <end position="490"/>
    </location>
</feature>
<evidence type="ECO:0000256" key="3">
    <source>
        <dbReference type="SAM" id="Coils"/>
    </source>
</evidence>
<dbReference type="EnsemblMetazoa" id="SCAU010853-RC">
    <property type="protein sequence ID" value="SCAU010853-PC"/>
    <property type="gene ID" value="SCAU010853"/>
</dbReference>
<feature type="region of interest" description="Disordered" evidence="4">
    <location>
        <begin position="1520"/>
        <end position="1547"/>
    </location>
</feature>
<proteinExistence type="predicted"/>
<evidence type="ECO:0000313" key="6">
    <source>
        <dbReference type="EnsemblMetazoa" id="SCAU010853-PH"/>
    </source>
</evidence>
<dbReference type="STRING" id="35570.A0A1I8PT40"/>
<gene>
    <name evidence="6" type="primary">106088983</name>
</gene>
<dbReference type="Pfam" id="PF00640">
    <property type="entry name" value="PID"/>
    <property type="match status" value="1"/>
</dbReference>
<keyword evidence="1" id="KW-0343">GTPase activation</keyword>
<dbReference type="Pfam" id="PF11830">
    <property type="entry name" value="DUF3350"/>
    <property type="match status" value="1"/>
</dbReference>
<feature type="compositionally biased region" description="Basic and acidic residues" evidence="4">
    <location>
        <begin position="801"/>
        <end position="822"/>
    </location>
</feature>
<keyword evidence="3" id="KW-0175">Coiled coil</keyword>
<dbReference type="SUPFAM" id="SSF50729">
    <property type="entry name" value="PH domain-like"/>
    <property type="match status" value="1"/>
</dbReference>
<name>A0A1I8PT40_STOCA</name>
<dbReference type="SUPFAM" id="SSF47923">
    <property type="entry name" value="Ypt/Rab-GAP domain of gyp1p"/>
    <property type="match status" value="2"/>
</dbReference>
<dbReference type="FunFam" id="1.10.8.270:FF:000001">
    <property type="entry name" value="TBC1 domain family member 1"/>
    <property type="match status" value="1"/>
</dbReference>
<feature type="compositionally biased region" description="Low complexity" evidence="4">
    <location>
        <begin position="1646"/>
        <end position="1664"/>
    </location>
</feature>
<feature type="compositionally biased region" description="Low complexity" evidence="4">
    <location>
        <begin position="531"/>
        <end position="551"/>
    </location>
</feature>
<dbReference type="PANTHER" id="PTHR47219:SF16">
    <property type="entry name" value="GTPASE ACTIVATING PROTEIN"/>
    <property type="match status" value="1"/>
</dbReference>
<feature type="compositionally biased region" description="Polar residues" evidence="4">
    <location>
        <begin position="837"/>
        <end position="851"/>
    </location>
</feature>
<dbReference type="PANTHER" id="PTHR47219">
    <property type="entry name" value="RAB GTPASE-ACTIVATING PROTEIN 1-LIKE"/>
    <property type="match status" value="1"/>
</dbReference>
<sequence length="1687" mass="189059">MKTRLVSLTYRGSASVDPRYSAAMLPWTINDIRSTESYSKLSVGIENGNLESYNSDFELQFSHPLKHIVGMCRIVHKQGGKQVGNGFMQLKTPQQQHPPQTQLNGSSNSNIAGLTASNGFKSTLKTSTSYGSLSSSAAASYQQQQLQHQQQLAHEANNSGDNGVPNNFMEFTGPITGLVYLMKEPKDPLLHIYLFECDAVEEMAELMHQMRDPAHTLGGSVGSIPQTLVANNNSAGDLSMQKVLTSNGVHTTPASNLKMAEAMRQAQREASPNVTASTSSKMKSSKSYTHGLSNSAGTVNIPTSTSAQSNLSLLADISPNHTHFFEVMYVGKIRVSHKRVPYSFIDDALPKFRAYDAQRQRLMQMSTNRKMSMNSEGALVSAAPAMDMKNGTLKDHDVKEEDEEAAEREDAKRLEDDKDEVFVTVSGTAASSGEEGGVGVGSGGETDLSSESDTKQTDDNNKENKSPPSRLMRGISQLDIPIKREDKENLNDSQTIDENEPLPSNVIINKHPSPPRQEQEQEESMTPMATQQPTQPNNSTQQQQQQQQQQQLHPNYGLDNLPKQRDRSASYGCIPPYVEQNRTMVFLVGRSDLRLISPDRKQVLLYKDFKDVASCAQGQKNADHFGIICREAHNDGYIGYVFKCQSDHVCDDIVAAISQAFVTCAEQKKKEATQIFSCDHCPMLWYHKLCADVEGLSEKKTQNMIFRRIETLSDDEQDTIWAKFYGSEKMTAPLQEQNQFLMMLLRAHCESRQQRHVHDTAENRSEFLNQYLGGSTIFMKAKRSLTNSFDHLLKRKASKDDMGANLQVKEHKIRESSAEPKLESSGGDTSPPEGFRSRSNTIGGTSPSKPQAEQLKSPMMDIFMKVGNSPKEAEAHQGSWRQAILNSVVTPSKGLDSADGQSEYLSPMRITQPKIGKRTREELRELWKTAIRQTILLNRMETENAMLQARQNENELKRMKLDYEEIVPCDKQLIDRWEMFIERDSMKIGNKKDPKVLAQAIKTGVPRSKRGEVWSFLAEQHSMYTAPVDTKKFPNFNTPYHALLKNLTEHQHAIFIDLGRTFPNHKFYKDPLGLGQLSLFNLLKAYSILDPELGYCQGLGFICGILLLHCEEAEAFQLLKHLMFHRQMRTKYLPDMKKFQLQLYQLSRLVKDHLPDLYVWLDQNDVSPTLYAAPWILTVFSSQFPLGFVARVFDLMFLESSEVIFKFAIALLTVHESELLARDNFEEIMDYLKTVVPKIDAKTMEKVLKMVFTLDINKQLMEYNVEYNVLQEEITSTNHHLDMLNQEKSRNQHLEQQLQFAQSSIVQLEKTRSSQQSQITNLQSQVQSLELTIQTLGRFVGHLVERNADLEIPQEVRRVLQQLDDLDRQRRRPLFTERKIGKSISVNSHLGFPLKVLEELNEKEEHGSPQKTKKTPYFEKSYEQLRQQKLNRLDGGGGVSLLSSVVNNEVGSLSPTRQMATTPLSPELTKQSSRQHIQQRPNRLYDDKGAPNLQEMQTRLDELKLPEHVDRYMASIKSPLEVDSGVGTPLSPPSTSSNSSQSSSLSTGSIFSRMGYKSTPAVFSPNASRHLYSGNSETISVTSPAKAAPANQAAEAMLPELNKTEAMHPLSMVGEVNVRFNGTTQLKSIKPMHYVKSMSSAASILSASSPESETPATTETSNSSITTKATPLATSEMAQNVTGAGAS</sequence>
<feature type="region of interest" description="Disordered" evidence="4">
    <location>
        <begin position="385"/>
        <end position="569"/>
    </location>
</feature>
<dbReference type="Gene3D" id="2.30.29.30">
    <property type="entry name" value="Pleckstrin-homology domain (PH domain)/Phosphotyrosine-binding domain (PTB)"/>
    <property type="match status" value="1"/>
</dbReference>